<accession>A0ABZ1TS13</accession>
<dbReference type="InterPro" id="IPR041698">
    <property type="entry name" value="Methyltransf_25"/>
</dbReference>
<protein>
    <submittedName>
        <fullName evidence="2">Class I SAM-dependent methyltransferase</fullName>
    </submittedName>
</protein>
<dbReference type="RefSeq" id="WP_328952820.1">
    <property type="nucleotide sequence ID" value="NZ_CP108110.1"/>
</dbReference>
<dbReference type="Pfam" id="PF13649">
    <property type="entry name" value="Methyltransf_25"/>
    <property type="match status" value="1"/>
</dbReference>
<reference evidence="2" key="1">
    <citation type="submission" date="2022-10" db="EMBL/GenBank/DDBJ databases">
        <title>The complete genomes of actinobacterial strains from the NBC collection.</title>
        <authorList>
            <person name="Joergensen T.S."/>
            <person name="Alvarez Arevalo M."/>
            <person name="Sterndorff E.B."/>
            <person name="Faurdal D."/>
            <person name="Vuksanovic O."/>
            <person name="Mourched A.-S."/>
            <person name="Charusanti P."/>
            <person name="Shaw S."/>
            <person name="Blin K."/>
            <person name="Weber T."/>
        </authorList>
    </citation>
    <scope>NUCLEOTIDE SEQUENCE</scope>
    <source>
        <strain evidence="2">NBC_00222</strain>
    </source>
</reference>
<dbReference type="GO" id="GO:0008168">
    <property type="term" value="F:methyltransferase activity"/>
    <property type="evidence" value="ECO:0007669"/>
    <property type="project" value="UniProtKB-KW"/>
</dbReference>
<name>A0ABZ1TS13_9ACTN</name>
<keyword evidence="2" id="KW-0808">Transferase</keyword>
<keyword evidence="2" id="KW-0489">Methyltransferase</keyword>
<dbReference type="InterPro" id="IPR029063">
    <property type="entry name" value="SAM-dependent_MTases_sf"/>
</dbReference>
<gene>
    <name evidence="2" type="ORF">OHA16_01435</name>
</gene>
<evidence type="ECO:0000259" key="1">
    <source>
        <dbReference type="Pfam" id="PF13649"/>
    </source>
</evidence>
<dbReference type="CDD" id="cd02440">
    <property type="entry name" value="AdoMet_MTases"/>
    <property type="match status" value="1"/>
</dbReference>
<dbReference type="SUPFAM" id="SSF53335">
    <property type="entry name" value="S-adenosyl-L-methionine-dependent methyltransferases"/>
    <property type="match status" value="1"/>
</dbReference>
<proteinExistence type="predicted"/>
<evidence type="ECO:0000313" key="2">
    <source>
        <dbReference type="EMBL" id="WUQ81745.1"/>
    </source>
</evidence>
<feature type="domain" description="Methyltransferase" evidence="1">
    <location>
        <begin position="53"/>
        <end position="122"/>
    </location>
</feature>
<evidence type="ECO:0000313" key="3">
    <source>
        <dbReference type="Proteomes" id="UP001432222"/>
    </source>
</evidence>
<dbReference type="EMBL" id="CP108110">
    <property type="protein sequence ID" value="WUQ81745.1"/>
    <property type="molecule type" value="Genomic_DNA"/>
</dbReference>
<keyword evidence="3" id="KW-1185">Reference proteome</keyword>
<organism evidence="2 3">
    <name type="scientific">Kitasatospora purpeofusca</name>
    <dbReference type="NCBI Taxonomy" id="67352"/>
    <lineage>
        <taxon>Bacteria</taxon>
        <taxon>Bacillati</taxon>
        <taxon>Actinomycetota</taxon>
        <taxon>Actinomycetes</taxon>
        <taxon>Kitasatosporales</taxon>
        <taxon>Streptomycetaceae</taxon>
        <taxon>Kitasatospora</taxon>
    </lineage>
</organism>
<sequence>MSVTSRYLGAWEGFWRDAPDEPGAVIWDAEAALVAERHLALFRPGLADPELPVVDLGCGSGTQTRFLAGRFGRVLGVDLSEAAVALARRNDPAGPAEYARLDATDAGAVRALHDRLGDVNLYLRGVIHQSDPADRGPVAEAVAVLAGRRGRAFVVELAEAAKRVLADLAGGPAGPPPKLRPVFAHGLAPAEVADAAFAELFGAAGLAVLGSGDMPLATTEFTADGARIELPARWLLVGASEEAGGGA</sequence>
<dbReference type="GO" id="GO:0032259">
    <property type="term" value="P:methylation"/>
    <property type="evidence" value="ECO:0007669"/>
    <property type="project" value="UniProtKB-KW"/>
</dbReference>
<dbReference type="Proteomes" id="UP001432222">
    <property type="component" value="Chromosome"/>
</dbReference>
<dbReference type="Gene3D" id="3.40.50.150">
    <property type="entry name" value="Vaccinia Virus protein VP39"/>
    <property type="match status" value="1"/>
</dbReference>